<dbReference type="EMBL" id="JAVHJS010000007">
    <property type="protein sequence ID" value="KAK2852197.1"/>
    <property type="molecule type" value="Genomic_DNA"/>
</dbReference>
<keyword evidence="1" id="KW-1015">Disulfide bond</keyword>
<dbReference type="Proteomes" id="UP001187315">
    <property type="component" value="Unassembled WGS sequence"/>
</dbReference>
<feature type="chain" id="PRO_5041676735" description="C-type lectin domain-containing protein" evidence="2">
    <location>
        <begin position="20"/>
        <end position="309"/>
    </location>
</feature>
<keyword evidence="2" id="KW-0732">Signal</keyword>
<organism evidence="4 5">
    <name type="scientific">Tachysurus vachellii</name>
    <name type="common">Darkbarbel catfish</name>
    <name type="synonym">Pelteobagrus vachellii</name>
    <dbReference type="NCBI Taxonomy" id="175792"/>
    <lineage>
        <taxon>Eukaryota</taxon>
        <taxon>Metazoa</taxon>
        <taxon>Chordata</taxon>
        <taxon>Craniata</taxon>
        <taxon>Vertebrata</taxon>
        <taxon>Euteleostomi</taxon>
        <taxon>Actinopterygii</taxon>
        <taxon>Neopterygii</taxon>
        <taxon>Teleostei</taxon>
        <taxon>Ostariophysi</taxon>
        <taxon>Siluriformes</taxon>
        <taxon>Bagridae</taxon>
        <taxon>Tachysurus</taxon>
    </lineage>
</organism>
<dbReference type="PANTHER" id="PTHR45784:SF3">
    <property type="entry name" value="C-TYPE LECTIN DOMAIN FAMILY 4 MEMBER K-LIKE-RELATED"/>
    <property type="match status" value="1"/>
</dbReference>
<dbReference type="Gene3D" id="3.10.100.10">
    <property type="entry name" value="Mannose-Binding Protein A, subunit A"/>
    <property type="match status" value="2"/>
</dbReference>
<comment type="caution">
    <text evidence="4">The sequence shown here is derived from an EMBL/GenBank/DDBJ whole genome shotgun (WGS) entry which is preliminary data.</text>
</comment>
<dbReference type="PROSITE" id="PS50041">
    <property type="entry name" value="C_TYPE_LECTIN_2"/>
    <property type="match status" value="2"/>
</dbReference>
<feature type="domain" description="C-type lectin" evidence="3">
    <location>
        <begin position="144"/>
        <end position="247"/>
    </location>
</feature>
<dbReference type="InterPro" id="IPR018378">
    <property type="entry name" value="C-type_lectin_CS"/>
</dbReference>
<dbReference type="AlphaFoldDB" id="A0AA88T307"/>
<dbReference type="Pfam" id="PF00059">
    <property type="entry name" value="Lectin_C"/>
    <property type="match status" value="2"/>
</dbReference>
<dbReference type="SUPFAM" id="SSF56436">
    <property type="entry name" value="C-type lectin-like"/>
    <property type="match status" value="2"/>
</dbReference>
<evidence type="ECO:0000256" key="1">
    <source>
        <dbReference type="ARBA" id="ARBA00023157"/>
    </source>
</evidence>
<accession>A0AA88T307</accession>
<evidence type="ECO:0000256" key="2">
    <source>
        <dbReference type="SAM" id="SignalP"/>
    </source>
</evidence>
<name>A0AA88T307_TACVA</name>
<proteinExistence type="predicted"/>
<dbReference type="InterPro" id="IPR016186">
    <property type="entry name" value="C-type_lectin-like/link_sf"/>
</dbReference>
<evidence type="ECO:0000313" key="5">
    <source>
        <dbReference type="Proteomes" id="UP001187315"/>
    </source>
</evidence>
<dbReference type="InterPro" id="IPR016187">
    <property type="entry name" value="CTDL_fold"/>
</dbReference>
<sequence>MKHHLFVLLLFTGVSLVLPLSRKYYLIKEGKTWSDAQAYCQANYTDLAVIKSNTEMVNLQSVAQKQYFSSYAWIGMYTNINKWYWTFGNESVGTFTSWASGEPNNLLGNERCGFIVEAKWCDAPCSWLLHFLCFDDRENATERYILITQAKTWYDAQSYCRQYHTDLASARNATENSIVGAMNYGALIWIGLIRDPWYWTDQTTDVSVINWWRGNNDEYLKNKNCVYLYGAQANLEQCSNILPFFCYVFPTQKKTIRMKLKSSQDVNDPTIMTAIEEKLKQKLKDYGMAENITVTWRKQPDGVVFHKEE</sequence>
<reference evidence="4" key="1">
    <citation type="submission" date="2023-08" db="EMBL/GenBank/DDBJ databases">
        <title>Pelteobagrus vachellii genome.</title>
        <authorList>
            <person name="Liu H."/>
        </authorList>
    </citation>
    <scope>NUCLEOTIDE SEQUENCE</scope>
    <source>
        <strain evidence="4">PRFRI_2022a</strain>
        <tissue evidence="4">Muscle</tissue>
    </source>
</reference>
<protein>
    <recommendedName>
        <fullName evidence="3">C-type lectin domain-containing protein</fullName>
    </recommendedName>
</protein>
<dbReference type="InterPro" id="IPR001304">
    <property type="entry name" value="C-type_lectin-like"/>
</dbReference>
<dbReference type="SMART" id="SM00034">
    <property type="entry name" value="CLECT"/>
    <property type="match status" value="2"/>
</dbReference>
<dbReference type="PROSITE" id="PS00615">
    <property type="entry name" value="C_TYPE_LECTIN_1"/>
    <property type="match status" value="1"/>
</dbReference>
<keyword evidence="5" id="KW-1185">Reference proteome</keyword>
<gene>
    <name evidence="4" type="ORF">Q7C36_007398</name>
</gene>
<dbReference type="PANTHER" id="PTHR45784">
    <property type="entry name" value="C-TYPE LECTIN DOMAIN FAMILY 20 MEMBER A-RELATED"/>
    <property type="match status" value="1"/>
</dbReference>
<evidence type="ECO:0000313" key="4">
    <source>
        <dbReference type="EMBL" id="KAK2852197.1"/>
    </source>
</evidence>
<feature type="signal peptide" evidence="2">
    <location>
        <begin position="1"/>
        <end position="19"/>
    </location>
</feature>
<feature type="domain" description="C-type lectin" evidence="3">
    <location>
        <begin position="24"/>
        <end position="134"/>
    </location>
</feature>
<evidence type="ECO:0000259" key="3">
    <source>
        <dbReference type="PROSITE" id="PS50041"/>
    </source>
</evidence>